<dbReference type="Gene3D" id="1.20.1250.20">
    <property type="entry name" value="MFS general substrate transporter like domains"/>
    <property type="match status" value="1"/>
</dbReference>
<gene>
    <name evidence="7" type="ORF">LTR84_007699</name>
</gene>
<feature type="transmembrane region" description="Helical" evidence="5">
    <location>
        <begin position="316"/>
        <end position="345"/>
    </location>
</feature>
<feature type="transmembrane region" description="Helical" evidence="5">
    <location>
        <begin position="86"/>
        <end position="105"/>
    </location>
</feature>
<evidence type="ECO:0000313" key="7">
    <source>
        <dbReference type="EMBL" id="KAK5061157.1"/>
    </source>
</evidence>
<keyword evidence="4 5" id="KW-0472">Membrane</keyword>
<feature type="transmembrane region" description="Helical" evidence="5">
    <location>
        <begin position="405"/>
        <end position="424"/>
    </location>
</feature>
<organism evidence="7 8">
    <name type="scientific">Exophiala bonariae</name>
    <dbReference type="NCBI Taxonomy" id="1690606"/>
    <lineage>
        <taxon>Eukaryota</taxon>
        <taxon>Fungi</taxon>
        <taxon>Dikarya</taxon>
        <taxon>Ascomycota</taxon>
        <taxon>Pezizomycotina</taxon>
        <taxon>Eurotiomycetes</taxon>
        <taxon>Chaetothyriomycetidae</taxon>
        <taxon>Chaetothyriales</taxon>
        <taxon>Herpotrichiellaceae</taxon>
        <taxon>Exophiala</taxon>
    </lineage>
</organism>
<name>A0AAV9NNB4_9EURO</name>
<feature type="transmembrane region" description="Helical" evidence="5">
    <location>
        <begin position="47"/>
        <end position="71"/>
    </location>
</feature>
<dbReference type="Proteomes" id="UP001358417">
    <property type="component" value="Unassembled WGS sequence"/>
</dbReference>
<evidence type="ECO:0000259" key="6">
    <source>
        <dbReference type="PROSITE" id="PS50850"/>
    </source>
</evidence>
<dbReference type="Pfam" id="PF07690">
    <property type="entry name" value="MFS_1"/>
    <property type="match status" value="1"/>
</dbReference>
<dbReference type="InterPro" id="IPR020846">
    <property type="entry name" value="MFS_dom"/>
</dbReference>
<accession>A0AAV9NNB4</accession>
<dbReference type="InterPro" id="IPR011701">
    <property type="entry name" value="MFS"/>
</dbReference>
<feature type="transmembrane region" description="Helical" evidence="5">
    <location>
        <begin position="365"/>
        <end position="384"/>
    </location>
</feature>
<dbReference type="InterPro" id="IPR036259">
    <property type="entry name" value="MFS_trans_sf"/>
</dbReference>
<dbReference type="PANTHER" id="PTHR23502:SF50">
    <property type="entry name" value="TRANSPORTER, PUTATIVE (AFU_ORTHOLOGUE AFUA_5G00430)-RELATED"/>
    <property type="match status" value="1"/>
</dbReference>
<proteinExistence type="predicted"/>
<feature type="transmembrane region" description="Helical" evidence="5">
    <location>
        <begin position="112"/>
        <end position="129"/>
    </location>
</feature>
<feature type="transmembrane region" description="Helical" evidence="5">
    <location>
        <begin position="201"/>
        <end position="221"/>
    </location>
</feature>
<dbReference type="GO" id="GO:0005886">
    <property type="term" value="C:plasma membrane"/>
    <property type="evidence" value="ECO:0007669"/>
    <property type="project" value="TreeGrafter"/>
</dbReference>
<dbReference type="PROSITE" id="PS50850">
    <property type="entry name" value="MFS"/>
    <property type="match status" value="1"/>
</dbReference>
<comment type="caution">
    <text evidence="7">The sequence shown here is derived from an EMBL/GenBank/DDBJ whole genome shotgun (WGS) entry which is preliminary data.</text>
</comment>
<dbReference type="EMBL" id="JAVRRD010000003">
    <property type="protein sequence ID" value="KAK5061157.1"/>
    <property type="molecule type" value="Genomic_DNA"/>
</dbReference>
<evidence type="ECO:0000313" key="8">
    <source>
        <dbReference type="Proteomes" id="UP001358417"/>
    </source>
</evidence>
<feature type="transmembrane region" description="Helical" evidence="5">
    <location>
        <begin position="141"/>
        <end position="162"/>
    </location>
</feature>
<evidence type="ECO:0000256" key="2">
    <source>
        <dbReference type="ARBA" id="ARBA00022692"/>
    </source>
</evidence>
<reference evidence="7 8" key="1">
    <citation type="submission" date="2023-08" db="EMBL/GenBank/DDBJ databases">
        <title>Black Yeasts Isolated from many extreme environments.</title>
        <authorList>
            <person name="Coleine C."/>
            <person name="Stajich J.E."/>
            <person name="Selbmann L."/>
        </authorList>
    </citation>
    <scope>NUCLEOTIDE SEQUENCE [LARGE SCALE GENOMIC DNA]</scope>
    <source>
        <strain evidence="7 8">CCFEE 5792</strain>
    </source>
</reference>
<dbReference type="RefSeq" id="XP_064710254.1">
    <property type="nucleotide sequence ID" value="XM_064851251.1"/>
</dbReference>
<keyword evidence="3 5" id="KW-1133">Transmembrane helix</keyword>
<comment type="subcellular location">
    <subcellularLocation>
        <location evidence="1">Membrane</location>
        <topology evidence="1">Multi-pass membrane protein</topology>
    </subcellularLocation>
</comment>
<dbReference type="AlphaFoldDB" id="A0AAV9NNB4"/>
<feature type="domain" description="Major facilitator superfamily (MFS) profile" evidence="6">
    <location>
        <begin position="46"/>
        <end position="522"/>
    </location>
</feature>
<feature type="transmembrane region" description="Helical" evidence="5">
    <location>
        <begin position="499"/>
        <end position="521"/>
    </location>
</feature>
<sequence length="540" mass="59745">MSSLERLPPGTQRIEDSAGQNILLAPQPNADPNMPLNWSKLRKSVHMVILCFYALMVFATLCVSVPLWQIFNEELGISYPDLNNTYATNMAALSVGCLIFIPFALRFGRRPIYIITTLIMLASAIWQAKMKTLGDMIGTNLIMGIAGAVNEALFQVTVADLFFVHQRGTMNGIYLTLVIIGNYFGPVAAGYVAVSSQGWRWVFWWCTIFLTICSVAMVCCLEETKYIPKVIEGHDVAPPTQDDNELSKVNSVTKAPVRGSISVDATEAANNERRRLVEIDHSIPMDSYKKRLAFYSLDKQTTSEKRSVWMHVYQPFQILVTFPAVMFTALQYGFLIAMLAVLAVTQASLYPFEPYNFSAAGVGNMNIPPAIGAIIGSVFGGPLNDWFIVQVAKRRGGIYEPETRLWLFLVPGVCLPIGLFMYGLTISKGMAWQINAVGAGFIGAAIGGCGDISLTYCQDCYQFILGDALTSVVFVRNIISTILVFAITPWMEGMGVYNMFVLLGCLGVAVALTCVPLIIWGRKWRAKLAPKYEYYAAKQW</sequence>
<keyword evidence="2 5" id="KW-0812">Transmembrane</keyword>
<dbReference type="GeneID" id="89975864"/>
<dbReference type="GO" id="GO:0022857">
    <property type="term" value="F:transmembrane transporter activity"/>
    <property type="evidence" value="ECO:0007669"/>
    <property type="project" value="InterPro"/>
</dbReference>
<feature type="transmembrane region" description="Helical" evidence="5">
    <location>
        <begin position="464"/>
        <end position="487"/>
    </location>
</feature>
<dbReference type="PANTHER" id="PTHR23502">
    <property type="entry name" value="MAJOR FACILITATOR SUPERFAMILY"/>
    <property type="match status" value="1"/>
</dbReference>
<dbReference type="SUPFAM" id="SSF103473">
    <property type="entry name" value="MFS general substrate transporter"/>
    <property type="match status" value="1"/>
</dbReference>
<evidence type="ECO:0000256" key="3">
    <source>
        <dbReference type="ARBA" id="ARBA00022989"/>
    </source>
</evidence>
<keyword evidence="8" id="KW-1185">Reference proteome</keyword>
<evidence type="ECO:0000256" key="4">
    <source>
        <dbReference type="ARBA" id="ARBA00023136"/>
    </source>
</evidence>
<evidence type="ECO:0000256" key="1">
    <source>
        <dbReference type="ARBA" id="ARBA00004141"/>
    </source>
</evidence>
<feature type="transmembrane region" description="Helical" evidence="5">
    <location>
        <begin position="430"/>
        <end position="452"/>
    </location>
</feature>
<evidence type="ECO:0000256" key="5">
    <source>
        <dbReference type="SAM" id="Phobius"/>
    </source>
</evidence>
<feature type="transmembrane region" description="Helical" evidence="5">
    <location>
        <begin position="174"/>
        <end position="195"/>
    </location>
</feature>
<protein>
    <recommendedName>
        <fullName evidence="6">Major facilitator superfamily (MFS) profile domain-containing protein</fullName>
    </recommendedName>
</protein>